<sequence>MKAVLRNRVVALIALMAAVLMAVGSPVTAHAADLKLAEPDQYLTYRVDGEQLFIGVVAVDPRGSHYYCIEAGVPVDYVVTGTSSMDDTEDARRLAWLMEHYRESVDREAQAAIGVLTHDRYDQHPEVWRRHREVIVKAYPQLEARAQALWKEASDRLPVSAAASVRMVEGLRRGVVDIEVKEASGAPATGERYTVTLEGPAVFDNGQASISGASGTGVVSHAWRATGSGEVKATVTYLRQGLEHVASGQDFIRLSGGRQVGGRGVNFSVRKEFVPSLSTEVKPKVADAGGMVDDVVRSGVRGAEDHWVPDLELVASGWYFDRLDAAALSQPMAPLARESASQFLRRLQDHGHRPAAYGTARFTGPGQQAEVRAVTKPGGEPYRAPESSGFGTWVWAFERERQSERAKGFVTADVVTGFPDATETNTHRGPLHVTSTVTEHSATVGSELSDTVTVSGFPDDHGLFSGDEKFGFMADVPLAQMRVWWAGDEGDAAQNERYRPQGAEEPKEDEHHRLIGQWDYPAKNGVIKVGAGAKDAHGNPVSIKADRPGWYVFVWSFTGDDRVMPATSAYDDAWERTRVEQVVSPRAPSITTKVDPATVKVDEEFRDTAIVKGDLEDGAHVEFTAYEAVDKDETPGTGPKLLDRERVAVDHKKAEQEVVSSKVKSSKPGLVYWKASVIGPHGDVLATHALGVPGEVVTVEEPAKPVLERPKLAHTGSAMTPLTVIGIAAVVTGGCMLAVIRRRSK</sequence>
<dbReference type="AlphaFoldDB" id="A0A423UCS6"/>
<feature type="chain" id="PRO_5019216963" evidence="2">
    <location>
        <begin position="32"/>
        <end position="745"/>
    </location>
</feature>
<feature type="transmembrane region" description="Helical" evidence="1">
    <location>
        <begin position="718"/>
        <end position="740"/>
    </location>
</feature>
<evidence type="ECO:0000313" key="4">
    <source>
        <dbReference type="Proteomes" id="UP000285266"/>
    </source>
</evidence>
<keyword evidence="1" id="KW-0812">Transmembrane</keyword>
<evidence type="ECO:0000313" key="3">
    <source>
        <dbReference type="EMBL" id="ROT86491.1"/>
    </source>
</evidence>
<keyword evidence="1" id="KW-1133">Transmembrane helix</keyword>
<proteinExistence type="predicted"/>
<evidence type="ECO:0000256" key="2">
    <source>
        <dbReference type="SAM" id="SignalP"/>
    </source>
</evidence>
<keyword evidence="1" id="KW-0472">Membrane</keyword>
<comment type="caution">
    <text evidence="3">The sequence shown here is derived from an EMBL/GenBank/DDBJ whole genome shotgun (WGS) entry which is preliminary data.</text>
</comment>
<gene>
    <name evidence="3" type="ORF">BMONG18_1356</name>
</gene>
<dbReference type="RefSeq" id="WP_123645173.1">
    <property type="nucleotide sequence ID" value="NZ_JAKDJM010000012.1"/>
</dbReference>
<reference evidence="3 4" key="1">
    <citation type="submission" date="2018-07" db="EMBL/GenBank/DDBJ databases">
        <title>The role of parmesan cheese in vectoring bovine microbiota.</title>
        <authorList>
            <person name="Lugli G.A."/>
            <person name="Milani C."/>
        </authorList>
    </citation>
    <scope>NUCLEOTIDE SEQUENCE [LARGE SCALE GENOMIC DNA]</scope>
    <source>
        <strain evidence="3 4">BMONG18</strain>
    </source>
</reference>
<organism evidence="3 4">
    <name type="scientific">Bifidobacterium mongoliense</name>
    <dbReference type="NCBI Taxonomy" id="518643"/>
    <lineage>
        <taxon>Bacteria</taxon>
        <taxon>Bacillati</taxon>
        <taxon>Actinomycetota</taxon>
        <taxon>Actinomycetes</taxon>
        <taxon>Bifidobacteriales</taxon>
        <taxon>Bifidobacteriaceae</taxon>
        <taxon>Bifidobacterium</taxon>
    </lineage>
</organism>
<dbReference type="Proteomes" id="UP000285266">
    <property type="component" value="Unassembled WGS sequence"/>
</dbReference>
<name>A0A423UCS6_9BIFI</name>
<dbReference type="EMBL" id="QRAJ01000008">
    <property type="protein sequence ID" value="ROT86491.1"/>
    <property type="molecule type" value="Genomic_DNA"/>
</dbReference>
<accession>A0A423UCS6</accession>
<feature type="signal peptide" evidence="2">
    <location>
        <begin position="1"/>
        <end position="31"/>
    </location>
</feature>
<keyword evidence="2" id="KW-0732">Signal</keyword>
<evidence type="ECO:0000256" key="1">
    <source>
        <dbReference type="SAM" id="Phobius"/>
    </source>
</evidence>
<protein>
    <submittedName>
        <fullName evidence="3">Peptidase</fullName>
    </submittedName>
</protein>